<sequence length="635" mass="70133">MSQTPPAIPTTASKPTLDKARIPTLRTKLKTNWALFNRFQQNVLAPALRVTVVCGAGISTYAGIPDFRSDQGLYTKAFGQDGLLLGSELFGSRTLRDPTKLIAYNQALAQMRILARGAVPTSCHRYIEALSKFGRLLRCYTQNIDGLQTRDYDNMEDMVVELHGTNVYLRCHKCGKRPQEPTTVFDEILLQDGYAECPQCITNPQLSGSDIQLRKRDPGALLPDVLLNEGSYMPTKSGKTLGEMMDDDSNCDLLLIIGTSLRSTGAAGLVKGLAKGVHTHGGVVVYVNLTALAPSVWSNYIDLHIEVEIEEWARDCLSHLENVNSDMSQYVEIGHSIAVSSPGPDLQVSSSSKPVLDENICFDAVGSQEQGPLNRQSQEVKLAGTGILFVVCHHSWATFEASALATILLQHGRAAGLQCCCHVFNVELRQDATIPALPWATFRVLLIQITRFSQVLHKNDSHRSTRMGMFEILRRSFRLIAPLLEKAEWSLAVIFGEEDEHLQDETLRLLNKMANTSSSFPAIVASFGLNRLRLTGWVTFIFLLLQSGTSAQGQGFLDTVTASWMDTDDVFDHTDLMLRPELQPAYLLVSSPFNERPLGKPLPDIHSVGCCPPAKDKRWEGLLAWRDPGLTIAEV</sequence>
<dbReference type="GO" id="GO:0070403">
    <property type="term" value="F:NAD+ binding"/>
    <property type="evidence" value="ECO:0007669"/>
    <property type="project" value="InterPro"/>
</dbReference>
<comment type="caution">
    <text evidence="8">The sequence shown here is derived from an EMBL/GenBank/DDBJ whole genome shotgun (WGS) entry which is preliminary data.</text>
</comment>
<feature type="active site" description="Proton acceptor" evidence="6">
    <location>
        <position position="163"/>
    </location>
</feature>
<evidence type="ECO:0000313" key="9">
    <source>
        <dbReference type="Proteomes" id="UP000663831"/>
    </source>
</evidence>
<evidence type="ECO:0000256" key="2">
    <source>
        <dbReference type="ARBA" id="ARBA00006924"/>
    </source>
</evidence>
<feature type="binding site" evidence="6">
    <location>
        <position position="171"/>
    </location>
    <ligand>
        <name>Zn(2+)</name>
        <dbReference type="ChEBI" id="CHEBI:29105"/>
    </ligand>
</feature>
<protein>
    <recommendedName>
        <fullName evidence="7">Deacetylase sirtuin-type domain-containing protein</fullName>
    </recommendedName>
</protein>
<comment type="similarity">
    <text evidence="2">Belongs to the sirtuin family. Class I subfamily.</text>
</comment>
<accession>A0A8H2XST8</accession>
<dbReference type="AlphaFoldDB" id="A0A8H2XST8"/>
<feature type="binding site" evidence="6">
    <location>
        <position position="200"/>
    </location>
    <ligand>
        <name>Zn(2+)</name>
        <dbReference type="ChEBI" id="CHEBI:29105"/>
    </ligand>
</feature>
<evidence type="ECO:0000313" key="8">
    <source>
        <dbReference type="EMBL" id="CAE6434505.1"/>
    </source>
</evidence>
<dbReference type="InterPro" id="IPR026590">
    <property type="entry name" value="Ssirtuin_cat_dom"/>
</dbReference>
<dbReference type="InterPro" id="IPR003000">
    <property type="entry name" value="Sirtuin"/>
</dbReference>
<keyword evidence="3" id="KW-0808">Transferase</keyword>
<dbReference type="GO" id="GO:0005634">
    <property type="term" value="C:nucleus"/>
    <property type="evidence" value="ECO:0007669"/>
    <property type="project" value="TreeGrafter"/>
</dbReference>
<keyword evidence="6" id="KW-0862">Zinc</keyword>
<comment type="subcellular location">
    <subcellularLocation>
        <location evidence="1">Mitochondrion</location>
    </subcellularLocation>
</comment>
<dbReference type="Gene3D" id="3.40.50.1220">
    <property type="entry name" value="TPP-binding domain"/>
    <property type="match status" value="1"/>
</dbReference>
<evidence type="ECO:0000259" key="7">
    <source>
        <dbReference type="PROSITE" id="PS50305"/>
    </source>
</evidence>
<organism evidence="8 9">
    <name type="scientific">Rhizoctonia solani</name>
    <dbReference type="NCBI Taxonomy" id="456999"/>
    <lineage>
        <taxon>Eukaryota</taxon>
        <taxon>Fungi</taxon>
        <taxon>Dikarya</taxon>
        <taxon>Basidiomycota</taxon>
        <taxon>Agaricomycotina</taxon>
        <taxon>Agaricomycetes</taxon>
        <taxon>Cantharellales</taxon>
        <taxon>Ceratobasidiaceae</taxon>
        <taxon>Rhizoctonia</taxon>
    </lineage>
</organism>
<dbReference type="InterPro" id="IPR029035">
    <property type="entry name" value="DHS-like_NAD/FAD-binding_dom"/>
</dbReference>
<keyword evidence="6" id="KW-0479">Metal-binding</keyword>
<name>A0A8H2XST8_9AGAM</name>
<dbReference type="Pfam" id="PF02146">
    <property type="entry name" value="SIR2"/>
    <property type="match status" value="1"/>
</dbReference>
<dbReference type="PANTHER" id="PTHR11085">
    <property type="entry name" value="NAD-DEPENDENT PROTEIN DEACYLASE SIRTUIN-5, MITOCHONDRIAL-RELATED"/>
    <property type="match status" value="1"/>
</dbReference>
<dbReference type="PANTHER" id="PTHR11085:SF8">
    <property type="entry name" value="NAD-DEPENDENT HISTONE DEACETYLASE HST3"/>
    <property type="match status" value="1"/>
</dbReference>
<proteinExistence type="inferred from homology"/>
<dbReference type="GO" id="GO:0005739">
    <property type="term" value="C:mitochondrion"/>
    <property type="evidence" value="ECO:0007669"/>
    <property type="project" value="UniProtKB-SubCell"/>
</dbReference>
<dbReference type="InterPro" id="IPR026591">
    <property type="entry name" value="Sirtuin_cat_small_dom_sf"/>
</dbReference>
<evidence type="ECO:0000256" key="1">
    <source>
        <dbReference type="ARBA" id="ARBA00004173"/>
    </source>
</evidence>
<dbReference type="GO" id="GO:0046872">
    <property type="term" value="F:metal ion binding"/>
    <property type="evidence" value="ECO:0007669"/>
    <property type="project" value="UniProtKB-KW"/>
</dbReference>
<evidence type="ECO:0000256" key="5">
    <source>
        <dbReference type="ARBA" id="ARBA00023128"/>
    </source>
</evidence>
<feature type="binding site" evidence="6">
    <location>
        <position position="197"/>
    </location>
    <ligand>
        <name>Zn(2+)</name>
        <dbReference type="ChEBI" id="CHEBI:29105"/>
    </ligand>
</feature>
<evidence type="ECO:0000256" key="4">
    <source>
        <dbReference type="ARBA" id="ARBA00023027"/>
    </source>
</evidence>
<dbReference type="Proteomes" id="UP000663831">
    <property type="component" value="Unassembled WGS sequence"/>
</dbReference>
<reference evidence="8" key="1">
    <citation type="submission" date="2021-01" db="EMBL/GenBank/DDBJ databases">
        <authorList>
            <person name="Kaushik A."/>
        </authorList>
    </citation>
    <scope>NUCLEOTIDE SEQUENCE</scope>
    <source>
        <strain evidence="8">AG3-1AP</strain>
    </source>
</reference>
<dbReference type="Gene3D" id="3.30.1600.10">
    <property type="entry name" value="SIR2/SIRT2 'Small Domain"/>
    <property type="match status" value="1"/>
</dbReference>
<dbReference type="InterPro" id="IPR050134">
    <property type="entry name" value="NAD-dep_sirtuin_deacylases"/>
</dbReference>
<feature type="binding site" evidence="6">
    <location>
        <position position="174"/>
    </location>
    <ligand>
        <name>Zn(2+)</name>
        <dbReference type="ChEBI" id="CHEBI:29105"/>
    </ligand>
</feature>
<feature type="domain" description="Deacetylase sirtuin-type" evidence="7">
    <location>
        <begin position="26"/>
        <end position="313"/>
    </location>
</feature>
<gene>
    <name evidence="8" type="ORF">RDB_LOCUS46916</name>
</gene>
<evidence type="ECO:0000256" key="6">
    <source>
        <dbReference type="PROSITE-ProRule" id="PRU00236"/>
    </source>
</evidence>
<dbReference type="PROSITE" id="PS50305">
    <property type="entry name" value="SIRTUIN"/>
    <property type="match status" value="1"/>
</dbReference>
<dbReference type="GO" id="GO:0017136">
    <property type="term" value="F:histone deacetylase activity, NAD-dependent"/>
    <property type="evidence" value="ECO:0007669"/>
    <property type="project" value="TreeGrafter"/>
</dbReference>
<keyword evidence="4" id="KW-0520">NAD</keyword>
<dbReference type="SUPFAM" id="SSF52467">
    <property type="entry name" value="DHS-like NAD/FAD-binding domain"/>
    <property type="match status" value="1"/>
</dbReference>
<dbReference type="EMBL" id="CAJMWV010001335">
    <property type="protein sequence ID" value="CAE6434505.1"/>
    <property type="molecule type" value="Genomic_DNA"/>
</dbReference>
<keyword evidence="5" id="KW-0496">Mitochondrion</keyword>
<evidence type="ECO:0000256" key="3">
    <source>
        <dbReference type="ARBA" id="ARBA00022679"/>
    </source>
</evidence>